<dbReference type="InterPro" id="IPR032466">
    <property type="entry name" value="Metal_Hydrolase"/>
</dbReference>
<keyword evidence="1" id="KW-0456">Lyase</keyword>
<dbReference type="EMBL" id="JAHCDA010000005">
    <property type="protein sequence ID" value="MBS7813646.1"/>
    <property type="molecule type" value="Genomic_DNA"/>
</dbReference>
<dbReference type="InterPro" id="IPR032465">
    <property type="entry name" value="ACMSD"/>
</dbReference>
<reference evidence="3 4" key="1">
    <citation type="submission" date="2021-05" db="EMBL/GenBank/DDBJ databases">
        <title>Roseococcus sp. XZZS9, whole genome shotgun sequencing project.</title>
        <authorList>
            <person name="Zhao G."/>
            <person name="Shen L."/>
        </authorList>
    </citation>
    <scope>NUCLEOTIDE SEQUENCE [LARGE SCALE GENOMIC DNA]</scope>
    <source>
        <strain evidence="3 4">XZZS9</strain>
    </source>
</reference>
<comment type="caution">
    <text evidence="3">The sequence shown here is derived from an EMBL/GenBank/DDBJ whole genome shotgun (WGS) entry which is preliminary data.</text>
</comment>
<name>A0ABS5QIY4_9PROT</name>
<evidence type="ECO:0000259" key="2">
    <source>
        <dbReference type="Pfam" id="PF04909"/>
    </source>
</evidence>
<keyword evidence="4" id="KW-1185">Reference proteome</keyword>
<protein>
    <submittedName>
        <fullName evidence="3">Amidohydrolase</fullName>
    </submittedName>
</protein>
<proteinExistence type="predicted"/>
<dbReference type="Gene3D" id="3.20.20.140">
    <property type="entry name" value="Metal-dependent hydrolases"/>
    <property type="match status" value="1"/>
</dbReference>
<dbReference type="Proteomes" id="UP000766336">
    <property type="component" value="Unassembled WGS sequence"/>
</dbReference>
<dbReference type="SUPFAM" id="SSF51556">
    <property type="entry name" value="Metallo-dependent hydrolases"/>
    <property type="match status" value="1"/>
</dbReference>
<dbReference type="Pfam" id="PF04909">
    <property type="entry name" value="Amidohydro_2"/>
    <property type="match status" value="1"/>
</dbReference>
<dbReference type="RefSeq" id="WP_213672337.1">
    <property type="nucleotide sequence ID" value="NZ_JAHCDA010000005.1"/>
</dbReference>
<evidence type="ECO:0000256" key="1">
    <source>
        <dbReference type="ARBA" id="ARBA00023239"/>
    </source>
</evidence>
<gene>
    <name evidence="3" type="ORF">KHU32_22085</name>
</gene>
<dbReference type="InterPro" id="IPR006680">
    <property type="entry name" value="Amidohydro-rel"/>
</dbReference>
<feature type="domain" description="Amidohydrolase-related" evidence="2">
    <location>
        <begin position="20"/>
        <end position="366"/>
    </location>
</feature>
<accession>A0ABS5QIY4</accession>
<dbReference type="PANTHER" id="PTHR21240">
    <property type="entry name" value="2-AMINO-3-CARBOXYLMUCONATE-6-SEMIALDEHYDE DECARBOXYLASE"/>
    <property type="match status" value="1"/>
</dbReference>
<organism evidence="3 4">
    <name type="scientific">Roseococcus pinisoli</name>
    <dbReference type="NCBI Taxonomy" id="2835040"/>
    <lineage>
        <taxon>Bacteria</taxon>
        <taxon>Pseudomonadati</taxon>
        <taxon>Pseudomonadota</taxon>
        <taxon>Alphaproteobacteria</taxon>
        <taxon>Acetobacterales</taxon>
        <taxon>Roseomonadaceae</taxon>
        <taxon>Roseococcus</taxon>
    </lineage>
</organism>
<dbReference type="PANTHER" id="PTHR21240:SF28">
    <property type="entry name" value="ISO-OROTATE DECARBOXYLASE (EUROFUNG)"/>
    <property type="match status" value="1"/>
</dbReference>
<evidence type="ECO:0000313" key="4">
    <source>
        <dbReference type="Proteomes" id="UP000766336"/>
    </source>
</evidence>
<evidence type="ECO:0000313" key="3">
    <source>
        <dbReference type="EMBL" id="MBS7813646.1"/>
    </source>
</evidence>
<sequence length="370" mass="42016">MSSSTLQTPSKSKDAAIKLVDCDIHPTVRSMKDLHPYMSARWREHLDSFGQRFRQAFVSSTAFPKATPQLARRDAWPEDGSPPGSDLAMMQRQHLDANGIDRGMLFPLFPRALDERNIDCAHAVCRAINDWQVAEWIEPEPRLKGTITVMAEDADGAVAEIERCAKMKGFAQVALVTRPIEPLGRKRYWRIYEAAAHHGFPLGLHNSGNNGHAVTAGGGPSFYFEEHQAVSMSLHAMVTSFIIEGVTERLPNLKIVVVEGGFAWAAPLGWRMDGLFERFRGEVPHLKMKPSEYLRRNFWWTTQPMEEPEKPEQLRQMLDWMGWDKIVFASDYPHWDSDDPRHAFKIRMSEAEKRGVFAGNAEAIYGERLV</sequence>